<reference evidence="3 4" key="1">
    <citation type="submission" date="2019-05" db="EMBL/GenBank/DDBJ databases">
        <title>Georgenia *** sp. nov., and Georgenia *** sp. nov., isolated from the intestinal contents of plateau pika (Ochotona curzoniae) in the Qinghai-Tibet plateau of China.</title>
        <authorList>
            <person name="Tian Z."/>
        </authorList>
    </citation>
    <scope>NUCLEOTIDE SEQUENCE [LARGE SCALE GENOMIC DNA]</scope>
    <source>
        <strain evidence="3 4">Z294</strain>
    </source>
</reference>
<keyword evidence="1" id="KW-0472">Membrane</keyword>
<keyword evidence="1" id="KW-0812">Transmembrane</keyword>
<name>A0ABX5VS20_9MICO</name>
<organism evidence="3 4">
    <name type="scientific">Georgenia wutianyii</name>
    <dbReference type="NCBI Taxonomy" id="2585135"/>
    <lineage>
        <taxon>Bacteria</taxon>
        <taxon>Bacillati</taxon>
        <taxon>Actinomycetota</taxon>
        <taxon>Actinomycetes</taxon>
        <taxon>Micrococcales</taxon>
        <taxon>Bogoriellaceae</taxon>
        <taxon>Georgenia</taxon>
    </lineage>
</organism>
<dbReference type="Pfam" id="PF23494">
    <property type="entry name" value="bPH_10"/>
    <property type="match status" value="1"/>
</dbReference>
<evidence type="ECO:0000313" key="4">
    <source>
        <dbReference type="Proteomes" id="UP000313948"/>
    </source>
</evidence>
<keyword evidence="1" id="KW-1133">Transmembrane helix</keyword>
<feature type="domain" description="YqeB PH" evidence="2">
    <location>
        <begin position="14"/>
        <end position="160"/>
    </location>
</feature>
<gene>
    <name evidence="3" type="ORF">FE251_14630</name>
</gene>
<sequence>MSEDDTEHRLGGFDAAGRRWVLALFALGGAVLGVGVPFLARLARDLPWMPFQGPLQLLGSFDQAWLVWLRPVLGLLAGLALGAWVILDSPVLHVGERHLRVERRGAVQRVIPRDKVDAVYRTGSKVVVRSASGRELFAGDVEADARAVREAFLALDYPWEGP</sequence>
<feature type="transmembrane region" description="Helical" evidence="1">
    <location>
        <begin position="65"/>
        <end position="87"/>
    </location>
</feature>
<evidence type="ECO:0000313" key="3">
    <source>
        <dbReference type="EMBL" id="QDB80471.1"/>
    </source>
</evidence>
<dbReference type="Proteomes" id="UP000313948">
    <property type="component" value="Chromosome"/>
</dbReference>
<protein>
    <recommendedName>
        <fullName evidence="2">YqeB PH domain-containing protein</fullName>
    </recommendedName>
</protein>
<dbReference type="RefSeq" id="WP_139072372.1">
    <property type="nucleotide sequence ID" value="NZ_CP040899.1"/>
</dbReference>
<evidence type="ECO:0000256" key="1">
    <source>
        <dbReference type="SAM" id="Phobius"/>
    </source>
</evidence>
<evidence type="ECO:0000259" key="2">
    <source>
        <dbReference type="Pfam" id="PF23494"/>
    </source>
</evidence>
<accession>A0ABX5VS20</accession>
<dbReference type="EMBL" id="CP040899">
    <property type="protein sequence ID" value="QDB80471.1"/>
    <property type="molecule type" value="Genomic_DNA"/>
</dbReference>
<feature type="transmembrane region" description="Helical" evidence="1">
    <location>
        <begin position="20"/>
        <end position="40"/>
    </location>
</feature>
<proteinExistence type="predicted"/>
<keyword evidence="4" id="KW-1185">Reference proteome</keyword>
<dbReference type="InterPro" id="IPR057798">
    <property type="entry name" value="PH_YqeB"/>
</dbReference>